<name>A0A2A4YX07_9PROT</name>
<dbReference type="PANTHER" id="PTHR21403">
    <property type="entry name" value="ATP PHOSPHORIBOSYLTRANSFERASE ATP-PRTASE"/>
    <property type="match status" value="1"/>
</dbReference>
<dbReference type="GO" id="GO:0005737">
    <property type="term" value="C:cytoplasm"/>
    <property type="evidence" value="ECO:0007669"/>
    <property type="project" value="InterPro"/>
</dbReference>
<reference key="1">
    <citation type="submission" date="2017-08" db="EMBL/GenBank/DDBJ databases">
        <title>A dynamic microbial community with high functional redundancy inhabits the cold, oxic subseafloor aquifer.</title>
        <authorList>
            <person name="Tully B.J."/>
            <person name="Wheat C.G."/>
            <person name="Glazer B.T."/>
            <person name="Huber J.A."/>
        </authorList>
    </citation>
    <scope>NUCLEOTIDE SEQUENCE [LARGE SCALE GENOMIC DNA]</scope>
</reference>
<dbReference type="EMBL" id="NVUS01000016">
    <property type="protein sequence ID" value="PCI99362.1"/>
    <property type="molecule type" value="Genomic_DNA"/>
</dbReference>
<evidence type="ECO:0000256" key="8">
    <source>
        <dbReference type="ARBA" id="ARBA00023102"/>
    </source>
</evidence>
<dbReference type="NCBIfam" id="TIGR00070">
    <property type="entry name" value="hisG"/>
    <property type="match status" value="1"/>
</dbReference>
<evidence type="ECO:0000256" key="5">
    <source>
        <dbReference type="ARBA" id="ARBA00022605"/>
    </source>
</evidence>
<organism evidence="12">
    <name type="scientific">OCS116 cluster bacterium</name>
    <dbReference type="NCBI Taxonomy" id="2030921"/>
    <lineage>
        <taxon>Bacteria</taxon>
        <taxon>Pseudomonadati</taxon>
        <taxon>Pseudomonadota</taxon>
        <taxon>Alphaproteobacteria</taxon>
        <taxon>OCS116 cluster</taxon>
    </lineage>
</organism>
<dbReference type="CDD" id="cd13593">
    <property type="entry name" value="PBP2_HisGL3"/>
    <property type="match status" value="1"/>
</dbReference>
<dbReference type="AlphaFoldDB" id="A0A2A4YX07"/>
<gene>
    <name evidence="12" type="ORF">COB13_12080</name>
</gene>
<keyword evidence="7 12" id="KW-0808">Transferase</keyword>
<evidence type="ECO:0000259" key="11">
    <source>
        <dbReference type="Pfam" id="PF01634"/>
    </source>
</evidence>
<dbReference type="UniPathway" id="UPA00031">
    <property type="reaction ID" value="UER00006"/>
</dbReference>
<reference evidence="12" key="2">
    <citation type="journal article" date="2018" name="ISME J.">
        <title>A dynamic microbial community with high functional redundancy inhabits the cold, oxic subseafloor aquifer.</title>
        <authorList>
            <person name="Tully B.J."/>
            <person name="Wheat C.G."/>
            <person name="Glazer B.T."/>
            <person name="Huber J.A."/>
        </authorList>
    </citation>
    <scope>NUCLEOTIDE SEQUENCE</scope>
    <source>
        <strain evidence="12">NORP83</strain>
    </source>
</reference>
<comment type="catalytic activity">
    <reaction evidence="1">
        <text>1-(5-phospho-beta-D-ribosyl)-ATP + diphosphate = 5-phospho-alpha-D-ribose 1-diphosphate + ATP</text>
        <dbReference type="Rhea" id="RHEA:18473"/>
        <dbReference type="ChEBI" id="CHEBI:30616"/>
        <dbReference type="ChEBI" id="CHEBI:33019"/>
        <dbReference type="ChEBI" id="CHEBI:58017"/>
        <dbReference type="ChEBI" id="CHEBI:73183"/>
        <dbReference type="EC" id="2.4.2.17"/>
    </reaction>
</comment>
<dbReference type="Pfam" id="PF01634">
    <property type="entry name" value="HisG"/>
    <property type="match status" value="1"/>
</dbReference>
<keyword evidence="5" id="KW-0028">Amino-acid biosynthesis</keyword>
<dbReference type="GO" id="GO:0003879">
    <property type="term" value="F:ATP phosphoribosyltransferase activity"/>
    <property type="evidence" value="ECO:0007669"/>
    <property type="project" value="UniProtKB-UniRule"/>
</dbReference>
<dbReference type="SUPFAM" id="SSF53850">
    <property type="entry name" value="Periplasmic binding protein-like II"/>
    <property type="match status" value="1"/>
</dbReference>
<evidence type="ECO:0000256" key="6">
    <source>
        <dbReference type="ARBA" id="ARBA00022676"/>
    </source>
</evidence>
<sequence length="323" mass="35488">MSKLIIAIPSKGRLQENTQGFFEKLGLKLKRTQGARGYRGTLKGLDNVEIAFLSASEIAKALDEGMVHLGVTGEDLLRENILNADNKIEILNPLGFGHANVIVAVPQSWIDVNVMQDLDEVANRFRDDHGRRLRIATKYNNLTANFFAKHGIENYRLVASAGATEGAPAAGSAELIVDITSTGSTLAANNLKILSDGVILRSQANLTLSYTADWDDEQLLVLEKLLNLTAAEQSARQKQEINCALNGLTAGNIQHLVDQLGCILPFGDKAQRLTLVADKARVFEIVDYLKSCKVDYISVSDLKYIFNADHQQFAQIKQKLLIK</sequence>
<evidence type="ECO:0000256" key="10">
    <source>
        <dbReference type="NCBIfam" id="TIGR00070"/>
    </source>
</evidence>
<dbReference type="Gene3D" id="3.40.190.10">
    <property type="entry name" value="Periplasmic binding protein-like II"/>
    <property type="match status" value="2"/>
</dbReference>
<dbReference type="PROSITE" id="PS01316">
    <property type="entry name" value="ATP_P_PHORIBOSYLTR"/>
    <property type="match status" value="1"/>
</dbReference>
<comment type="pathway">
    <text evidence="2">Amino-acid biosynthesis; L-histidine biosynthesis; L-histidine from 5-phospho-alpha-D-ribose 1-diphosphate: step 1/9.</text>
</comment>
<evidence type="ECO:0000256" key="7">
    <source>
        <dbReference type="ARBA" id="ARBA00022679"/>
    </source>
</evidence>
<evidence type="ECO:0000256" key="3">
    <source>
        <dbReference type="ARBA" id="ARBA00011946"/>
    </source>
</evidence>
<evidence type="ECO:0000313" key="12">
    <source>
        <dbReference type="EMBL" id="PCI99362.1"/>
    </source>
</evidence>
<feature type="domain" description="ATP phosphoribosyltransferase catalytic" evidence="11">
    <location>
        <begin position="55"/>
        <end position="213"/>
    </location>
</feature>
<accession>A0A2A4YX07</accession>
<protein>
    <recommendedName>
        <fullName evidence="4 10">ATP phosphoribosyltransferase</fullName>
        <ecNumber evidence="3 10">2.4.2.17</ecNumber>
    </recommendedName>
</protein>
<evidence type="ECO:0000256" key="2">
    <source>
        <dbReference type="ARBA" id="ARBA00004667"/>
    </source>
</evidence>
<keyword evidence="6 12" id="KW-0328">Glycosyltransferase</keyword>
<dbReference type="InterPro" id="IPR013820">
    <property type="entry name" value="ATP_PRibTrfase_cat"/>
</dbReference>
<dbReference type="InterPro" id="IPR018198">
    <property type="entry name" value="ATP_PRibTrfase_CS"/>
</dbReference>
<dbReference type="PANTHER" id="PTHR21403:SF8">
    <property type="entry name" value="ATP PHOSPHORIBOSYLTRANSFERASE"/>
    <property type="match status" value="1"/>
</dbReference>
<evidence type="ECO:0000256" key="4">
    <source>
        <dbReference type="ARBA" id="ARBA00020998"/>
    </source>
</evidence>
<comment type="caution">
    <text evidence="12">The sequence shown here is derived from an EMBL/GenBank/DDBJ whole genome shotgun (WGS) entry which is preliminary data.</text>
</comment>
<dbReference type="EC" id="2.4.2.17" evidence="3 10"/>
<proteinExistence type="predicted"/>
<comment type="function">
    <text evidence="9">Catalyzes the condensation of ATP and 5-phosphoribose 1-diphosphate to form N'-(5'-phosphoribosyl)-ATP (PR-ATP). Has a crucial role in the pathway because the rate of histidine biosynthesis seems to be controlled primarily by regulation of HisG enzymatic activity.</text>
</comment>
<evidence type="ECO:0000256" key="9">
    <source>
        <dbReference type="ARBA" id="ARBA00024861"/>
    </source>
</evidence>
<dbReference type="GO" id="GO:0000105">
    <property type="term" value="P:L-histidine biosynthetic process"/>
    <property type="evidence" value="ECO:0007669"/>
    <property type="project" value="UniProtKB-UniRule"/>
</dbReference>
<dbReference type="InterPro" id="IPR001348">
    <property type="entry name" value="ATP_PRibTrfase_HisG"/>
</dbReference>
<keyword evidence="8" id="KW-0368">Histidine biosynthesis</keyword>
<evidence type="ECO:0000256" key="1">
    <source>
        <dbReference type="ARBA" id="ARBA00000915"/>
    </source>
</evidence>